<evidence type="ECO:0000256" key="1">
    <source>
        <dbReference type="SAM" id="SignalP"/>
    </source>
</evidence>
<organism evidence="2 3">
    <name type="scientific">Candidatus Thiopontia autotrophica</name>
    <dbReference type="NCBI Taxonomy" id="2841688"/>
    <lineage>
        <taxon>Bacteria</taxon>
        <taxon>Pseudomonadati</taxon>
        <taxon>Pseudomonadota</taxon>
        <taxon>Gammaproteobacteria</taxon>
        <taxon>Candidatus Thiopontia</taxon>
    </lineage>
</organism>
<evidence type="ECO:0000313" key="3">
    <source>
        <dbReference type="Proteomes" id="UP000654401"/>
    </source>
</evidence>
<comment type="caution">
    <text evidence="2">The sequence shown here is derived from an EMBL/GenBank/DDBJ whole genome shotgun (WGS) entry which is preliminary data.</text>
</comment>
<feature type="signal peptide" evidence="1">
    <location>
        <begin position="1"/>
        <end position="18"/>
    </location>
</feature>
<feature type="chain" id="PRO_5035195159" description="Organic solvent tolerance-like N-terminal domain-containing protein" evidence="1">
    <location>
        <begin position="19"/>
        <end position="130"/>
    </location>
</feature>
<keyword evidence="1" id="KW-0732">Signal</keyword>
<reference evidence="2 3" key="1">
    <citation type="submission" date="2020-08" db="EMBL/GenBank/DDBJ databases">
        <title>Bridging the membrane lipid divide: bacteria of the FCB group superphylum have the potential to synthesize archaeal ether lipids.</title>
        <authorList>
            <person name="Villanueva L."/>
            <person name="Von Meijenfeldt F.A.B."/>
            <person name="Westbye A.B."/>
            <person name="Yadav S."/>
            <person name="Hopmans E.C."/>
            <person name="Dutilh B.E."/>
            <person name="Sinninghe Damste J.S."/>
        </authorList>
    </citation>
    <scope>NUCLEOTIDE SEQUENCE [LARGE SCALE GENOMIC DNA]</scope>
    <source>
        <strain evidence="2">NIOZ-UU100</strain>
    </source>
</reference>
<evidence type="ECO:0008006" key="4">
    <source>
        <dbReference type="Google" id="ProtNLM"/>
    </source>
</evidence>
<dbReference type="Proteomes" id="UP000654401">
    <property type="component" value="Unassembled WGS sequence"/>
</dbReference>
<protein>
    <recommendedName>
        <fullName evidence="4">Organic solvent tolerance-like N-terminal domain-containing protein</fullName>
    </recommendedName>
</protein>
<evidence type="ECO:0000313" key="2">
    <source>
        <dbReference type="EMBL" id="MBC8519533.1"/>
    </source>
</evidence>
<proteinExistence type="predicted"/>
<accession>A0A8J6NZ99</accession>
<dbReference type="EMBL" id="JACNFK010000024">
    <property type="protein sequence ID" value="MBC8519533.1"/>
    <property type="molecule type" value="Genomic_DNA"/>
</dbReference>
<sequence length="130" mass="14694">MKKVIGAILLAGSFGAYADTQLSCDLDEIDSYSGEVTHNADVKVSVPDNHFRDKRVSEHDEDYVIYEEWVINPQASIYRLRGKLDGELVTLEKSMIEAGTGIVRGEIRHKELGSRPRKNTTYEGRCYLDE</sequence>
<name>A0A8J6NZ99_9GAMM</name>
<dbReference type="AlphaFoldDB" id="A0A8J6NZ99"/>
<gene>
    <name evidence="2" type="ORF">H8D24_03880</name>
</gene>